<evidence type="ECO:0000259" key="1">
    <source>
        <dbReference type="Pfam" id="PF03184"/>
    </source>
</evidence>
<dbReference type="PANTHER" id="PTHR33395">
    <property type="entry name" value="TRANSCRIPTASE, PUTATIVE-RELATED-RELATED"/>
    <property type="match status" value="1"/>
</dbReference>
<evidence type="ECO:0000313" key="2">
    <source>
        <dbReference type="EMBL" id="WAQ99389.1"/>
    </source>
</evidence>
<dbReference type="Pfam" id="PF03184">
    <property type="entry name" value="DDE_1"/>
    <property type="match status" value="1"/>
</dbReference>
<organism evidence="2 3">
    <name type="scientific">Mya arenaria</name>
    <name type="common">Soft-shell clam</name>
    <dbReference type="NCBI Taxonomy" id="6604"/>
    <lineage>
        <taxon>Eukaryota</taxon>
        <taxon>Metazoa</taxon>
        <taxon>Spiralia</taxon>
        <taxon>Lophotrochozoa</taxon>
        <taxon>Mollusca</taxon>
        <taxon>Bivalvia</taxon>
        <taxon>Autobranchia</taxon>
        <taxon>Heteroconchia</taxon>
        <taxon>Euheterodonta</taxon>
        <taxon>Imparidentia</taxon>
        <taxon>Neoheterodontei</taxon>
        <taxon>Myida</taxon>
        <taxon>Myoidea</taxon>
        <taxon>Myidae</taxon>
        <taxon>Mya</taxon>
    </lineage>
</organism>
<sequence length="550" mass="64386">MMIFKGNCELNLQHSPNWLVCVQEKGSMDEKLMIRWVKEVYLPFTEKDRSMLVLDSFSAHLTETVKKTRRRDNCVLAVIPGVALGDFNFPCINWDEWTTQHLMKTIFHMVLETLRDGFLHQHVHDITRLHYKQNASLLDLVITSDENTIENINYGDKLGTSDHHTDNKMSSKDLSQVNWHEIKDFKVSESRNFFHKHIQHCVNRFIPLDSKKRKLNKPRWMDYYFVRAVKKKYHAWNFTYTRNFRDYVEYCKLRNKASKAVYFSKNKHEKGIALYVGKNRKTLWSYFKDQTKSKSGSSDLKDKVTENIEKADVLNDFFSSVFTVESDAPLPDFDKRHQKEFLGDITLLVKTVLKHLQQLDPSKACSPDNCHTMFLKECACELSYPLFDISSKSIKEDKIPDDWKCADVISFHKKGSKSEPGNYCPVSLTSVVYKVLEKIIQESILEYLNKHKSISEKEKLRATPSNKLKKLRMVLSPYDVLEQILKEWLVEQRNNAYIVTHPTILLRSQAGKRLRSSRVQGIKQMVHSVHRSQWTLLTEANARLPEVAER</sequence>
<keyword evidence="3" id="KW-1185">Reference proteome</keyword>
<dbReference type="EMBL" id="CP111014">
    <property type="protein sequence ID" value="WAQ99389.1"/>
    <property type="molecule type" value="Genomic_DNA"/>
</dbReference>
<evidence type="ECO:0000313" key="3">
    <source>
        <dbReference type="Proteomes" id="UP001164746"/>
    </source>
</evidence>
<gene>
    <name evidence="2" type="ORF">MAR_023762</name>
</gene>
<dbReference type="InterPro" id="IPR036691">
    <property type="entry name" value="Endo/exonu/phosph_ase_sf"/>
</dbReference>
<feature type="domain" description="DDE-1" evidence="1">
    <location>
        <begin position="13"/>
        <end position="81"/>
    </location>
</feature>
<accession>A0ABY7DNW6</accession>
<name>A0ABY7DNW6_MYAAR</name>
<protein>
    <recommendedName>
        <fullName evidence="1">DDE-1 domain-containing protein</fullName>
    </recommendedName>
</protein>
<dbReference type="SUPFAM" id="SSF56219">
    <property type="entry name" value="DNase I-like"/>
    <property type="match status" value="1"/>
</dbReference>
<reference evidence="2" key="1">
    <citation type="submission" date="2022-11" db="EMBL/GenBank/DDBJ databases">
        <title>Centuries of genome instability and evolution in soft-shell clam transmissible cancer (bioRxiv).</title>
        <authorList>
            <person name="Hart S.F.M."/>
            <person name="Yonemitsu M.A."/>
            <person name="Giersch R.M."/>
            <person name="Beal B.F."/>
            <person name="Arriagada G."/>
            <person name="Davis B.W."/>
            <person name="Ostrander E.A."/>
            <person name="Goff S.P."/>
            <person name="Metzger M.J."/>
        </authorList>
    </citation>
    <scope>NUCLEOTIDE SEQUENCE</scope>
    <source>
        <strain evidence="2">MELC-2E11</strain>
        <tissue evidence="2">Siphon/mantle</tissue>
    </source>
</reference>
<dbReference type="PANTHER" id="PTHR33395:SF22">
    <property type="entry name" value="REVERSE TRANSCRIPTASE DOMAIN-CONTAINING PROTEIN"/>
    <property type="match status" value="1"/>
</dbReference>
<dbReference type="InterPro" id="IPR004875">
    <property type="entry name" value="DDE_SF_endonuclease_dom"/>
</dbReference>
<dbReference type="Proteomes" id="UP001164746">
    <property type="component" value="Chromosome 3"/>
</dbReference>
<proteinExistence type="predicted"/>